<keyword evidence="2" id="KW-1185">Reference proteome</keyword>
<evidence type="ECO:0000313" key="2">
    <source>
        <dbReference type="Proteomes" id="UP001165289"/>
    </source>
</evidence>
<dbReference type="AlphaFoldDB" id="A0AAV7JFG6"/>
<reference evidence="1 2" key="1">
    <citation type="journal article" date="2023" name="BMC Biol.">
        <title>The compact genome of the sponge Oopsacas minuta (Hexactinellida) is lacking key metazoan core genes.</title>
        <authorList>
            <person name="Santini S."/>
            <person name="Schenkelaars Q."/>
            <person name="Jourda C."/>
            <person name="Duchesne M."/>
            <person name="Belahbib H."/>
            <person name="Rocher C."/>
            <person name="Selva M."/>
            <person name="Riesgo A."/>
            <person name="Vervoort M."/>
            <person name="Leys S.P."/>
            <person name="Kodjabachian L."/>
            <person name="Le Bivic A."/>
            <person name="Borchiellini C."/>
            <person name="Claverie J.M."/>
            <person name="Renard E."/>
        </authorList>
    </citation>
    <scope>NUCLEOTIDE SEQUENCE [LARGE SCALE GENOMIC DNA]</scope>
    <source>
        <strain evidence="1">SPO-2</strain>
    </source>
</reference>
<sequence length="105" mass="11961">MLSRLHARARIGVPGKMYCLIIGISVAEDLLFLLIPLKNFSDNNLRLQCVFESEHARFELSSTLDVHGYVLKKSNSKRQVLGDIKNCKGEEAAYYCRDSDKTMCY</sequence>
<dbReference type="EMBL" id="JAKMXF010000342">
    <property type="protein sequence ID" value="KAI6647536.1"/>
    <property type="molecule type" value="Genomic_DNA"/>
</dbReference>
<proteinExistence type="predicted"/>
<gene>
    <name evidence="1" type="ORF">LOD99_8802</name>
</gene>
<organism evidence="1 2">
    <name type="scientific">Oopsacas minuta</name>
    <dbReference type="NCBI Taxonomy" id="111878"/>
    <lineage>
        <taxon>Eukaryota</taxon>
        <taxon>Metazoa</taxon>
        <taxon>Porifera</taxon>
        <taxon>Hexactinellida</taxon>
        <taxon>Hexasterophora</taxon>
        <taxon>Lyssacinosida</taxon>
        <taxon>Leucopsacidae</taxon>
        <taxon>Oopsacas</taxon>
    </lineage>
</organism>
<name>A0AAV7JFG6_9METZ</name>
<comment type="caution">
    <text evidence="1">The sequence shown here is derived from an EMBL/GenBank/DDBJ whole genome shotgun (WGS) entry which is preliminary data.</text>
</comment>
<protein>
    <submittedName>
        <fullName evidence="1">Uncharacterized protein</fullName>
    </submittedName>
</protein>
<dbReference type="Proteomes" id="UP001165289">
    <property type="component" value="Unassembled WGS sequence"/>
</dbReference>
<accession>A0AAV7JFG6</accession>
<evidence type="ECO:0000313" key="1">
    <source>
        <dbReference type="EMBL" id="KAI6647536.1"/>
    </source>
</evidence>